<organism evidence="8 9">
    <name type="scientific">Polynucleobacter duraquae</name>
    <dbReference type="NCBI Taxonomy" id="1835254"/>
    <lineage>
        <taxon>Bacteria</taxon>
        <taxon>Pseudomonadati</taxon>
        <taxon>Pseudomonadota</taxon>
        <taxon>Betaproteobacteria</taxon>
        <taxon>Burkholderiales</taxon>
        <taxon>Burkholderiaceae</taxon>
        <taxon>Polynucleobacter</taxon>
    </lineage>
</organism>
<feature type="binding site" evidence="5">
    <location>
        <position position="42"/>
    </location>
    <ligand>
        <name>S-methyl-5'-thioadenosine</name>
        <dbReference type="ChEBI" id="CHEBI:17509"/>
    </ligand>
</feature>
<proteinExistence type="inferred from homology"/>
<dbReference type="Proteomes" id="UP000061135">
    <property type="component" value="Chromosome"/>
</dbReference>
<feature type="active site" description="Proton acceptor" evidence="5 6">
    <location>
        <position position="163"/>
    </location>
</feature>
<evidence type="ECO:0000256" key="6">
    <source>
        <dbReference type="PROSITE-ProRule" id="PRU00354"/>
    </source>
</evidence>
<dbReference type="OrthoDB" id="117774at2"/>
<evidence type="ECO:0000256" key="1">
    <source>
        <dbReference type="ARBA" id="ARBA00007867"/>
    </source>
</evidence>
<dbReference type="InterPro" id="IPR029063">
    <property type="entry name" value="SAM-dependent_MTases_sf"/>
</dbReference>
<dbReference type="GO" id="GO:0008295">
    <property type="term" value="P:spermidine biosynthetic process"/>
    <property type="evidence" value="ECO:0007669"/>
    <property type="project" value="UniProtKB-UniRule"/>
</dbReference>
<dbReference type="CDD" id="cd02440">
    <property type="entry name" value="AdoMet_MTases"/>
    <property type="match status" value="1"/>
</dbReference>
<dbReference type="GO" id="GO:0004766">
    <property type="term" value="F:spermidine synthase activity"/>
    <property type="evidence" value="ECO:0007669"/>
    <property type="project" value="UniProtKB-UniRule"/>
</dbReference>
<dbReference type="EC" id="2.5.1.16" evidence="5"/>
<protein>
    <recommendedName>
        <fullName evidence="5">Polyamine aminopropyltransferase</fullName>
    </recommendedName>
    <alternativeName>
        <fullName evidence="5">Putrescine aminopropyltransferase</fullName>
        <shortName evidence="5">PAPT</shortName>
    </alternativeName>
    <alternativeName>
        <fullName evidence="5">Spermidine synthase</fullName>
        <shortName evidence="5">SPDS</shortName>
        <shortName evidence="5">SPDSY</shortName>
        <ecNumber evidence="5">2.5.1.16</ecNumber>
    </alternativeName>
</protein>
<evidence type="ECO:0000313" key="9">
    <source>
        <dbReference type="Proteomes" id="UP000061135"/>
    </source>
</evidence>
<keyword evidence="4 5" id="KW-0620">Polyamine biosynthesis</keyword>
<dbReference type="NCBIfam" id="NF037959">
    <property type="entry name" value="MFS_SpdSyn"/>
    <property type="match status" value="1"/>
</dbReference>
<comment type="similarity">
    <text evidence="1 5">Belongs to the spermidine/spermine synthase family.</text>
</comment>
<feature type="binding site" evidence="5">
    <location>
        <position position="118"/>
    </location>
    <ligand>
        <name>S-methyl-5'-thioadenosine</name>
        <dbReference type="ChEBI" id="CHEBI:17509"/>
    </ligand>
</feature>
<feature type="domain" description="PABS" evidence="7">
    <location>
        <begin position="1"/>
        <end position="251"/>
    </location>
</feature>
<dbReference type="HOGENOM" id="CLU_060070_2_0_4"/>
<dbReference type="HAMAP" id="MF_00198">
    <property type="entry name" value="Spermidine_synth"/>
    <property type="match status" value="1"/>
</dbReference>
<accession>A0A0E3ZJ16</accession>
<dbReference type="STRING" id="1835254.CL55_00004790"/>
<evidence type="ECO:0000256" key="5">
    <source>
        <dbReference type="HAMAP-Rule" id="MF_00198"/>
    </source>
</evidence>
<comment type="caution">
    <text evidence="5">Lacks conserved residue(s) required for the propagation of feature annotation.</text>
</comment>
<dbReference type="InterPro" id="IPR001045">
    <property type="entry name" value="Spermi_synthase"/>
</dbReference>
<feature type="binding site" evidence="5">
    <location>
        <begin position="145"/>
        <end position="146"/>
    </location>
    <ligand>
        <name>S-methyl-5'-thioadenosine</name>
        <dbReference type="ChEBI" id="CHEBI:17509"/>
    </ligand>
</feature>
<dbReference type="PANTHER" id="PTHR43317">
    <property type="entry name" value="THERMOSPERMINE SYNTHASE ACAULIS5"/>
    <property type="match status" value="1"/>
</dbReference>
<dbReference type="UniPathway" id="UPA00248">
    <property type="reaction ID" value="UER00314"/>
</dbReference>
<dbReference type="PANTHER" id="PTHR43317:SF1">
    <property type="entry name" value="THERMOSPERMINE SYNTHASE ACAULIS5"/>
    <property type="match status" value="1"/>
</dbReference>
<dbReference type="KEGG" id="pdq:CL55_00004790"/>
<dbReference type="Gene3D" id="3.40.50.150">
    <property type="entry name" value="Vaccinia Virus protein VP39"/>
    <property type="match status" value="1"/>
</dbReference>
<keyword evidence="9" id="KW-1185">Reference proteome</keyword>
<evidence type="ECO:0000313" key="8">
    <source>
        <dbReference type="EMBL" id="AKD24812.1"/>
    </source>
</evidence>
<evidence type="ECO:0000259" key="7">
    <source>
        <dbReference type="PROSITE" id="PS51006"/>
    </source>
</evidence>
<keyword evidence="2 5" id="KW-0808">Transferase</keyword>
<gene>
    <name evidence="5" type="primary">speE</name>
    <name evidence="8" type="ORF">CL55_00004790</name>
</gene>
<dbReference type="AlphaFoldDB" id="A0A0E3ZJ16"/>
<comment type="catalytic activity">
    <reaction evidence="5">
        <text>S-adenosyl 3-(methylsulfanyl)propylamine + putrescine = S-methyl-5'-thioadenosine + spermidine + H(+)</text>
        <dbReference type="Rhea" id="RHEA:12721"/>
        <dbReference type="ChEBI" id="CHEBI:15378"/>
        <dbReference type="ChEBI" id="CHEBI:17509"/>
        <dbReference type="ChEBI" id="CHEBI:57443"/>
        <dbReference type="ChEBI" id="CHEBI:57834"/>
        <dbReference type="ChEBI" id="CHEBI:326268"/>
        <dbReference type="EC" id="2.5.1.16"/>
    </reaction>
</comment>
<dbReference type="InterPro" id="IPR030374">
    <property type="entry name" value="PABS"/>
</dbReference>
<dbReference type="GO" id="GO:0010487">
    <property type="term" value="F:thermospermine synthase activity"/>
    <property type="evidence" value="ECO:0007669"/>
    <property type="project" value="TreeGrafter"/>
</dbReference>
<evidence type="ECO:0000256" key="3">
    <source>
        <dbReference type="ARBA" id="ARBA00023066"/>
    </source>
</evidence>
<keyword evidence="3 5" id="KW-0745">Spermidine biosynthesis</keyword>
<dbReference type="Pfam" id="PF01564">
    <property type="entry name" value="Spermine_synth"/>
    <property type="match status" value="1"/>
</dbReference>
<evidence type="ECO:0000256" key="4">
    <source>
        <dbReference type="ARBA" id="ARBA00023115"/>
    </source>
</evidence>
<evidence type="ECO:0000256" key="2">
    <source>
        <dbReference type="ARBA" id="ARBA00022679"/>
    </source>
</evidence>
<name>A0A0E3ZJ16_9BURK</name>
<comment type="pathway">
    <text evidence="5">Amine and polyamine biosynthesis; spermidine biosynthesis; spermidine from putrescine: step 1/1.</text>
</comment>
<dbReference type="EMBL" id="CP007501">
    <property type="protein sequence ID" value="AKD24812.1"/>
    <property type="molecule type" value="Genomic_DNA"/>
</dbReference>
<dbReference type="PROSITE" id="PS51006">
    <property type="entry name" value="PABS_2"/>
    <property type="match status" value="1"/>
</dbReference>
<comment type="function">
    <text evidence="5">Catalyzes the irreversible transfer of a propylamine group from the amino donor S-adenosylmethioninamine (decarboxy-AdoMet) to putrescine (1,4-diaminobutane) to yield spermidine.</text>
</comment>
<reference evidence="8 9" key="1">
    <citation type="submission" date="2014-03" db="EMBL/GenBank/DDBJ databases">
        <title>Genome of Polynucleobacter strain MWH-MoK4.</title>
        <authorList>
            <person name="Hahn M.W."/>
        </authorList>
    </citation>
    <scope>NUCLEOTIDE SEQUENCE [LARGE SCALE GENOMIC DNA]</scope>
    <source>
        <strain evidence="8 9">MWH-MoK4</strain>
    </source>
</reference>
<dbReference type="RefSeq" id="WP_052728726.1">
    <property type="nucleotide sequence ID" value="NZ_CP007501.1"/>
</dbReference>
<dbReference type="PATRIC" id="fig|576611.7.peg.483"/>
<sequence length="292" mass="32767">MLTKIKTFLSVVRSADGVRLVTTKEDLLYEGQTMFGLTRVTQDLDGIRTLRFGQHGPRQSVVKKGDLDYLGLPYARSAMIGLAFTQQLDRILVLGVGGGNIPMFLRKYYSAAQIDVVDIDPQIITLAKQYFNFLEDDLLKAYIQDGRAFIENVQKPYDLIFLDAYTAAGIPTHLATREFLLSLKNALKPSGAIIANMWSTPKVNPLYRSMLRTYQEVFKEVYTLRVPTAGNKIVIALPQFRGLPLNSIAQLAQEISVQKRLPFQLSEVLQPGLIKLIDLQESQVLLDGGQWT</sequence>
<dbReference type="SUPFAM" id="SSF53335">
    <property type="entry name" value="S-adenosyl-L-methionine-dependent methyltransferases"/>
    <property type="match status" value="1"/>
</dbReference>
<comment type="subunit">
    <text evidence="5">Homodimer or homotetramer.</text>
</comment>